<dbReference type="PANTHER" id="PTHR33653:SF1">
    <property type="entry name" value="RIBONUCLEASE VAPC2"/>
    <property type="match status" value="1"/>
</dbReference>
<evidence type="ECO:0000256" key="7">
    <source>
        <dbReference type="ARBA" id="ARBA00038093"/>
    </source>
</evidence>
<dbReference type="Pfam" id="PF01850">
    <property type="entry name" value="PIN"/>
    <property type="match status" value="1"/>
</dbReference>
<evidence type="ECO:0000313" key="9">
    <source>
        <dbReference type="EMBL" id="SEK78613.1"/>
    </source>
</evidence>
<dbReference type="Proteomes" id="UP000198916">
    <property type="component" value="Unassembled WGS sequence"/>
</dbReference>
<dbReference type="OrthoDB" id="9804823at2"/>
<evidence type="ECO:0000313" key="10">
    <source>
        <dbReference type="Proteomes" id="UP000198916"/>
    </source>
</evidence>
<dbReference type="InterPro" id="IPR002716">
    <property type="entry name" value="PIN_dom"/>
</dbReference>
<dbReference type="AlphaFoldDB" id="A0A1H7JVK2"/>
<dbReference type="Gene3D" id="3.40.50.1010">
    <property type="entry name" value="5'-nuclease"/>
    <property type="match status" value="1"/>
</dbReference>
<gene>
    <name evidence="9" type="ORF">SAMN05421740_102690</name>
</gene>
<sequence>MTGNSILLDTSIVIELFKGNTKISSHLGDRQIVDIPYVVLAELLLGAYRSSNTLKHLSQINNFVKRCNIVSADASTADVYAQAKAGLLRKGKPIPENDIWIAAIALQYNLVLVTLDKHFQEVEGLLTESWNPNN</sequence>
<name>A0A1H7JVK2_9SPHI</name>
<keyword evidence="6" id="KW-0460">Magnesium</keyword>
<keyword evidence="2" id="KW-1277">Toxin-antitoxin system</keyword>
<dbReference type="GO" id="GO:0046872">
    <property type="term" value="F:metal ion binding"/>
    <property type="evidence" value="ECO:0007669"/>
    <property type="project" value="UniProtKB-KW"/>
</dbReference>
<keyword evidence="9" id="KW-0255">Endonuclease</keyword>
<dbReference type="STRING" id="332977.SAMN05421740_102690"/>
<evidence type="ECO:0000259" key="8">
    <source>
        <dbReference type="Pfam" id="PF01850"/>
    </source>
</evidence>
<dbReference type="PANTHER" id="PTHR33653">
    <property type="entry name" value="RIBONUCLEASE VAPC2"/>
    <property type="match status" value="1"/>
</dbReference>
<protein>
    <submittedName>
        <fullName evidence="9">tRNA(fMet)-specific endonuclease VapC</fullName>
    </submittedName>
</protein>
<evidence type="ECO:0000256" key="2">
    <source>
        <dbReference type="ARBA" id="ARBA00022649"/>
    </source>
</evidence>
<dbReference type="GO" id="GO:0016787">
    <property type="term" value="F:hydrolase activity"/>
    <property type="evidence" value="ECO:0007669"/>
    <property type="project" value="UniProtKB-KW"/>
</dbReference>
<keyword evidence="3" id="KW-0540">Nuclease</keyword>
<keyword evidence="5" id="KW-0378">Hydrolase</keyword>
<proteinExistence type="inferred from homology"/>
<evidence type="ECO:0000256" key="1">
    <source>
        <dbReference type="ARBA" id="ARBA00001946"/>
    </source>
</evidence>
<organism evidence="9 10">
    <name type="scientific">Parapedobacter koreensis</name>
    <dbReference type="NCBI Taxonomy" id="332977"/>
    <lineage>
        <taxon>Bacteria</taxon>
        <taxon>Pseudomonadati</taxon>
        <taxon>Bacteroidota</taxon>
        <taxon>Sphingobacteriia</taxon>
        <taxon>Sphingobacteriales</taxon>
        <taxon>Sphingobacteriaceae</taxon>
        <taxon>Parapedobacter</taxon>
    </lineage>
</organism>
<comment type="cofactor">
    <cofactor evidence="1">
        <name>Mg(2+)</name>
        <dbReference type="ChEBI" id="CHEBI:18420"/>
    </cofactor>
</comment>
<accession>A0A1H7JVK2</accession>
<evidence type="ECO:0000256" key="3">
    <source>
        <dbReference type="ARBA" id="ARBA00022722"/>
    </source>
</evidence>
<dbReference type="InterPro" id="IPR050556">
    <property type="entry name" value="Type_II_TA_system_RNase"/>
</dbReference>
<feature type="domain" description="PIN" evidence="8">
    <location>
        <begin position="6"/>
        <end position="124"/>
    </location>
</feature>
<dbReference type="RefSeq" id="WP_090604074.1">
    <property type="nucleotide sequence ID" value="NZ_FNZR01000002.1"/>
</dbReference>
<dbReference type="GO" id="GO:0004519">
    <property type="term" value="F:endonuclease activity"/>
    <property type="evidence" value="ECO:0007669"/>
    <property type="project" value="UniProtKB-KW"/>
</dbReference>
<evidence type="ECO:0000256" key="4">
    <source>
        <dbReference type="ARBA" id="ARBA00022723"/>
    </source>
</evidence>
<keyword evidence="4" id="KW-0479">Metal-binding</keyword>
<evidence type="ECO:0000256" key="6">
    <source>
        <dbReference type="ARBA" id="ARBA00022842"/>
    </source>
</evidence>
<dbReference type="CDD" id="cd18753">
    <property type="entry name" value="PIN_VapC4-5_FitB-like"/>
    <property type="match status" value="1"/>
</dbReference>
<reference evidence="10" key="1">
    <citation type="submission" date="2016-10" db="EMBL/GenBank/DDBJ databases">
        <authorList>
            <person name="Varghese N."/>
            <person name="Submissions S."/>
        </authorList>
    </citation>
    <scope>NUCLEOTIDE SEQUENCE [LARGE SCALE GENOMIC DNA]</scope>
    <source>
        <strain evidence="10">Jip14</strain>
    </source>
</reference>
<evidence type="ECO:0000256" key="5">
    <source>
        <dbReference type="ARBA" id="ARBA00022801"/>
    </source>
</evidence>
<dbReference type="InterPro" id="IPR029060">
    <property type="entry name" value="PIN-like_dom_sf"/>
</dbReference>
<dbReference type="EMBL" id="FNZR01000002">
    <property type="protein sequence ID" value="SEK78613.1"/>
    <property type="molecule type" value="Genomic_DNA"/>
</dbReference>
<dbReference type="SUPFAM" id="SSF88723">
    <property type="entry name" value="PIN domain-like"/>
    <property type="match status" value="1"/>
</dbReference>
<comment type="similarity">
    <text evidence="7">Belongs to the PINc/VapC protein family.</text>
</comment>
<keyword evidence="10" id="KW-1185">Reference proteome</keyword>